<dbReference type="Proteomes" id="UP000823485">
    <property type="component" value="Unassembled WGS sequence"/>
</dbReference>
<dbReference type="EMBL" id="JAFBFH010000040">
    <property type="protein sequence ID" value="MBM7717180.1"/>
    <property type="molecule type" value="Genomic_DNA"/>
</dbReference>
<organism evidence="1 2">
    <name type="scientific">Siminovitchia thermophila</name>
    <dbReference type="NCBI Taxonomy" id="1245522"/>
    <lineage>
        <taxon>Bacteria</taxon>
        <taxon>Bacillati</taxon>
        <taxon>Bacillota</taxon>
        <taxon>Bacilli</taxon>
        <taxon>Bacillales</taxon>
        <taxon>Bacillaceae</taxon>
        <taxon>Siminovitchia</taxon>
    </lineage>
</organism>
<evidence type="ECO:0000313" key="1">
    <source>
        <dbReference type="EMBL" id="MBM7717180.1"/>
    </source>
</evidence>
<comment type="caution">
    <text evidence="1">The sequence shown here is derived from an EMBL/GenBank/DDBJ whole genome shotgun (WGS) entry which is preliminary data.</text>
</comment>
<dbReference type="RefSeq" id="WP_205180172.1">
    <property type="nucleotide sequence ID" value="NZ_JAFBFH010000040.1"/>
</dbReference>
<accession>A0ABS2RCX4</accession>
<sequence length="94" mass="10550">MSGSILDLHKNRTLLESDGAQEEKWSSRDLFLEVLTHFMNHSPCGAFSSRGLDLSNVHGCVNVLYVYGLITAEEKDLIVNHYNNLTREKGERGA</sequence>
<evidence type="ECO:0000313" key="2">
    <source>
        <dbReference type="Proteomes" id="UP000823485"/>
    </source>
</evidence>
<reference evidence="1 2" key="1">
    <citation type="submission" date="2021-01" db="EMBL/GenBank/DDBJ databases">
        <title>Genomic Encyclopedia of Type Strains, Phase IV (KMG-IV): sequencing the most valuable type-strain genomes for metagenomic binning, comparative biology and taxonomic classification.</title>
        <authorList>
            <person name="Goeker M."/>
        </authorList>
    </citation>
    <scope>NUCLEOTIDE SEQUENCE [LARGE SCALE GENOMIC DNA]</scope>
    <source>
        <strain evidence="1 2">DSM 105453</strain>
    </source>
</reference>
<keyword evidence="2" id="KW-1185">Reference proteome</keyword>
<proteinExistence type="predicted"/>
<gene>
    <name evidence="1" type="ORF">JOC94_004205</name>
</gene>
<name>A0ABS2RCX4_9BACI</name>
<protein>
    <submittedName>
        <fullName evidence="1">Uncharacterized protein</fullName>
    </submittedName>
</protein>